<evidence type="ECO:0000259" key="6">
    <source>
        <dbReference type="Pfam" id="PF13860"/>
    </source>
</evidence>
<feature type="domain" description="FlgD/Vpr Ig-like" evidence="6">
    <location>
        <begin position="108"/>
        <end position="180"/>
    </location>
</feature>
<evidence type="ECO:0000256" key="1">
    <source>
        <dbReference type="ARBA" id="ARBA00010577"/>
    </source>
</evidence>
<accession>A0ABU5DRL4</accession>
<dbReference type="Pfam" id="PF03963">
    <property type="entry name" value="FlgD"/>
    <property type="match status" value="1"/>
</dbReference>
<evidence type="ECO:0000313" key="8">
    <source>
        <dbReference type="EMBL" id="MDY0748351.1"/>
    </source>
</evidence>
<dbReference type="InterPro" id="IPR025963">
    <property type="entry name" value="FLgD_Tudor"/>
</dbReference>
<dbReference type="EMBL" id="JAXCLA010000010">
    <property type="protein sequence ID" value="MDY0748351.1"/>
    <property type="molecule type" value="Genomic_DNA"/>
</dbReference>
<dbReference type="Proteomes" id="UP001285263">
    <property type="component" value="Unassembled WGS sequence"/>
</dbReference>
<keyword evidence="8" id="KW-0966">Cell projection</keyword>
<evidence type="ECO:0000256" key="3">
    <source>
        <dbReference type="ARBA" id="ARBA00022795"/>
    </source>
</evidence>
<evidence type="ECO:0000256" key="2">
    <source>
        <dbReference type="ARBA" id="ARBA00016013"/>
    </source>
</evidence>
<sequence>MDTSSVANNPTDPYAALNTKNAASTTSAAAGAADTQDRFLKLLVAQMQNQDPMNPMDNAQVTTQLAQIQTVTGIDTLNTSIGTLGSQFTQMQALQGVSLMGHDVSTQGNQLNMIDDKGEGGYQLSSASSATQLDVLNAAGAVVYTEQLGPQGTGMQTFNVPADQLPADTSGLTFKITATSPKQTITATTYAHDRVVAVNTNGTTLSLQLQTMGNVPYASVTAVD</sequence>
<dbReference type="Gene3D" id="2.60.40.4070">
    <property type="match status" value="1"/>
</dbReference>
<proteinExistence type="inferred from homology"/>
<gene>
    <name evidence="8" type="ORF">SNE35_27885</name>
</gene>
<comment type="caution">
    <text evidence="8">The sequence shown here is derived from an EMBL/GenBank/DDBJ whole genome shotgun (WGS) entry which is preliminary data.</text>
</comment>
<keyword evidence="3 5" id="KW-1005">Bacterial flagellum biogenesis</keyword>
<organism evidence="8 9">
    <name type="scientific">Roseateles agri</name>
    <dbReference type="NCBI Taxonomy" id="3098619"/>
    <lineage>
        <taxon>Bacteria</taxon>
        <taxon>Pseudomonadati</taxon>
        <taxon>Pseudomonadota</taxon>
        <taxon>Betaproteobacteria</taxon>
        <taxon>Burkholderiales</taxon>
        <taxon>Sphaerotilaceae</taxon>
        <taxon>Roseateles</taxon>
    </lineage>
</organism>
<reference evidence="8 9" key="1">
    <citation type="submission" date="2023-11" db="EMBL/GenBank/DDBJ databases">
        <title>Paucibacter sp. nov., isolated from fresh soil in Korea.</title>
        <authorList>
            <person name="Le N.T.T."/>
        </authorList>
    </citation>
    <scope>NUCLEOTIDE SEQUENCE [LARGE SCALE GENOMIC DNA]</scope>
    <source>
        <strain evidence="8 9">R3-3</strain>
    </source>
</reference>
<name>A0ABU5DRL4_9BURK</name>
<comment type="similarity">
    <text evidence="1 5">Belongs to the FlgD family.</text>
</comment>
<dbReference type="Pfam" id="PF13860">
    <property type="entry name" value="FlgD_ig"/>
    <property type="match status" value="1"/>
</dbReference>
<dbReference type="Gene3D" id="2.30.30.910">
    <property type="match status" value="1"/>
</dbReference>
<dbReference type="RefSeq" id="WP_320426323.1">
    <property type="nucleotide sequence ID" value="NZ_JAXCLA010000010.1"/>
</dbReference>
<keyword evidence="9" id="KW-1185">Reference proteome</keyword>
<evidence type="ECO:0000259" key="7">
    <source>
        <dbReference type="Pfam" id="PF13861"/>
    </source>
</evidence>
<feature type="domain" description="FlgD Tudor-like" evidence="7">
    <location>
        <begin position="91"/>
        <end position="221"/>
    </location>
</feature>
<protein>
    <recommendedName>
        <fullName evidence="2 5">Basal-body rod modification protein FlgD</fullName>
    </recommendedName>
</protein>
<evidence type="ECO:0000256" key="5">
    <source>
        <dbReference type="RuleBase" id="RU362076"/>
    </source>
</evidence>
<dbReference type="InterPro" id="IPR025965">
    <property type="entry name" value="FlgD/Vpr_Ig-like"/>
</dbReference>
<keyword evidence="8" id="KW-0969">Cilium</keyword>
<dbReference type="InterPro" id="IPR005648">
    <property type="entry name" value="FlgD"/>
</dbReference>
<comment type="function">
    <text evidence="4 5">Required for flagellar hook formation. May act as a scaffolding protein.</text>
</comment>
<evidence type="ECO:0000313" key="9">
    <source>
        <dbReference type="Proteomes" id="UP001285263"/>
    </source>
</evidence>
<evidence type="ECO:0000256" key="4">
    <source>
        <dbReference type="ARBA" id="ARBA00024746"/>
    </source>
</evidence>
<dbReference type="Pfam" id="PF13861">
    <property type="entry name" value="FLgD_tudor"/>
    <property type="match status" value="1"/>
</dbReference>
<keyword evidence="8" id="KW-0282">Flagellum</keyword>